<organism evidence="12 13">
    <name type="scientific">Phocoena sinus</name>
    <name type="common">Vaquita</name>
    <dbReference type="NCBI Taxonomy" id="42100"/>
    <lineage>
        <taxon>Eukaryota</taxon>
        <taxon>Metazoa</taxon>
        <taxon>Chordata</taxon>
        <taxon>Craniata</taxon>
        <taxon>Vertebrata</taxon>
        <taxon>Euteleostomi</taxon>
        <taxon>Mammalia</taxon>
        <taxon>Eutheria</taxon>
        <taxon>Laurasiatheria</taxon>
        <taxon>Artiodactyla</taxon>
        <taxon>Whippomorpha</taxon>
        <taxon>Cetacea</taxon>
        <taxon>Odontoceti</taxon>
        <taxon>Phocoenidae</taxon>
        <taxon>Phocoena</taxon>
    </lineage>
</organism>
<feature type="transmembrane region" description="Helical" evidence="11">
    <location>
        <begin position="211"/>
        <end position="229"/>
    </location>
</feature>
<evidence type="ECO:0000256" key="4">
    <source>
        <dbReference type="ARBA" id="ARBA00022989"/>
    </source>
</evidence>
<dbReference type="Gene3D" id="1.20.1730.10">
    <property type="entry name" value="Sodium/glucose cotransporter"/>
    <property type="match status" value="1"/>
</dbReference>
<keyword evidence="3 11" id="KW-0812">Transmembrane</keyword>
<dbReference type="GO" id="GO:0005886">
    <property type="term" value="C:plasma membrane"/>
    <property type="evidence" value="ECO:0007669"/>
    <property type="project" value="TreeGrafter"/>
</dbReference>
<evidence type="ECO:0000313" key="12">
    <source>
        <dbReference type="Ensembl" id="ENSPSNP00000023893.1"/>
    </source>
</evidence>
<feature type="transmembrane region" description="Helical" evidence="11">
    <location>
        <begin position="389"/>
        <end position="410"/>
    </location>
</feature>
<dbReference type="PANTHER" id="PTHR11819:SF110">
    <property type="entry name" value="GENE 5134-RELATED"/>
    <property type="match status" value="1"/>
</dbReference>
<dbReference type="Proteomes" id="UP000694554">
    <property type="component" value="Chromosome 14"/>
</dbReference>
<evidence type="ECO:0000256" key="10">
    <source>
        <dbReference type="SAM" id="MobiDB-lite"/>
    </source>
</evidence>
<evidence type="ECO:0000256" key="5">
    <source>
        <dbReference type="ARBA" id="ARBA00023053"/>
    </source>
</evidence>
<feature type="transmembrane region" description="Helical" evidence="11">
    <location>
        <begin position="319"/>
        <end position="344"/>
    </location>
</feature>
<name>A0A8C9CNV4_PHOSS</name>
<evidence type="ECO:0000256" key="3">
    <source>
        <dbReference type="ARBA" id="ARBA00022692"/>
    </source>
</evidence>
<feature type="transmembrane region" description="Helical" evidence="11">
    <location>
        <begin position="66"/>
        <end position="84"/>
    </location>
</feature>
<dbReference type="InterPro" id="IPR001734">
    <property type="entry name" value="Na/solute_symporter"/>
</dbReference>
<evidence type="ECO:0000256" key="11">
    <source>
        <dbReference type="SAM" id="Phobius"/>
    </source>
</evidence>
<dbReference type="GO" id="GO:0005412">
    <property type="term" value="F:D-glucose:sodium symporter activity"/>
    <property type="evidence" value="ECO:0007669"/>
    <property type="project" value="TreeGrafter"/>
</dbReference>
<accession>A0A8C9CNV4</accession>
<dbReference type="PROSITE" id="PS50283">
    <property type="entry name" value="NA_SOLUT_SYMP_3"/>
    <property type="match status" value="1"/>
</dbReference>
<feature type="transmembrane region" description="Helical" evidence="11">
    <location>
        <begin position="419"/>
        <end position="440"/>
    </location>
</feature>
<keyword evidence="4 11" id="KW-1133">Transmembrane helix</keyword>
<evidence type="ECO:0000256" key="6">
    <source>
        <dbReference type="ARBA" id="ARBA00023065"/>
    </source>
</evidence>
<feature type="transmembrane region" description="Helical" evidence="11">
    <location>
        <begin position="460"/>
        <end position="481"/>
    </location>
</feature>
<comment type="subcellular location">
    <subcellularLocation>
        <location evidence="1">Membrane</location>
        <topology evidence="1">Multi-pass membrane protein</topology>
    </subcellularLocation>
</comment>
<dbReference type="Ensembl" id="ENSPSNT00000026870.1">
    <property type="protein sequence ID" value="ENSPSNP00000023893.1"/>
    <property type="gene ID" value="ENSPSNG00000017369.1"/>
</dbReference>
<evidence type="ECO:0000256" key="8">
    <source>
        <dbReference type="ARBA" id="ARBA00023201"/>
    </source>
</evidence>
<reference evidence="12" key="2">
    <citation type="submission" date="2025-08" db="UniProtKB">
        <authorList>
            <consortium name="Ensembl"/>
        </authorList>
    </citation>
    <scope>IDENTIFICATION</scope>
</reference>
<dbReference type="PANTHER" id="PTHR11819">
    <property type="entry name" value="SOLUTE CARRIER FAMILY 5"/>
    <property type="match status" value="1"/>
</dbReference>
<evidence type="ECO:0000313" key="13">
    <source>
        <dbReference type="Proteomes" id="UP000694554"/>
    </source>
</evidence>
<keyword evidence="8" id="KW-0813">Transport</keyword>
<reference evidence="12" key="3">
    <citation type="submission" date="2025-09" db="UniProtKB">
        <authorList>
            <consortium name="Ensembl"/>
        </authorList>
    </citation>
    <scope>IDENTIFICATION</scope>
</reference>
<proteinExistence type="inferred from homology"/>
<feature type="region of interest" description="Disordered" evidence="10">
    <location>
        <begin position="554"/>
        <end position="573"/>
    </location>
</feature>
<evidence type="ECO:0000256" key="7">
    <source>
        <dbReference type="ARBA" id="ARBA00023136"/>
    </source>
</evidence>
<keyword evidence="7 11" id="KW-0472">Membrane</keyword>
<protein>
    <submittedName>
        <fullName evidence="12">Uncharacterized protein</fullName>
    </submittedName>
</protein>
<dbReference type="AlphaFoldDB" id="A0A8C9CNV4"/>
<evidence type="ECO:0000256" key="9">
    <source>
        <dbReference type="RuleBase" id="RU362091"/>
    </source>
</evidence>
<comment type="similarity">
    <text evidence="2 9">Belongs to the sodium:solute symporter (SSF) (TC 2.A.21) family.</text>
</comment>
<evidence type="ECO:0000256" key="2">
    <source>
        <dbReference type="ARBA" id="ARBA00006434"/>
    </source>
</evidence>
<keyword evidence="5" id="KW-0915">Sodium</keyword>
<sequence length="612" mass="68425">MLVVKKKKKVTIQVWNLKFSYHSISITMIPVPRSAFLFASDIGTGHFMGLAGKGVSSGIAVGAFEWNAPFMLCVLGWVFSPIYIKAGVVTLPKYLRKRFGGHWNQFLLTILYLFLYIFSKISVEICTGAMFMRLVWGLDVYLATVVLLSVTGIYAITGEVTLTPQVFVLTQKLYFLEPTLICEGNWTAQPECFIPRLDSFHIFRDPTTGDIPWPGVIFGISTLSLYYWCTDQIFVQGCLAGKNMSRERRLCLVWVPEAAAMFSIVMPGMISRVLYTVACVVPSECEKYCGARTGCSPLAYPVLVVELLPSGVRGLMVSALWASLMSSLTSLFSGASAVFTMDIYTQIQLMATENELMLTGRFFVIILLAVSIAWVPAIQMAHREQLFEYMQAVLSYLMPPIAAIFLLAIFCKRITEQGAFWRLTGGLLIGFCRMVSKFAYGAWSCSTNSRCPRIICGVHYLYFAVILFTISLFTVLGISLFTDPIPDKHVSAAMRMLRGPPQRAEQLGLFPSSEEQPLEARSCLWKAWDVFCGLEPLPGPRLAPEEAVMQKMECGDTEGTQHSATSERTEKRDMLEGTKLRDMPEISHWRKVPNVCGFLLVSLTVLCHFYSS</sequence>
<feature type="transmembrane region" description="Helical" evidence="11">
    <location>
        <begin position="104"/>
        <end position="123"/>
    </location>
</feature>
<dbReference type="InterPro" id="IPR038377">
    <property type="entry name" value="Na/Glc_symporter_sf"/>
</dbReference>
<feature type="transmembrane region" description="Helical" evidence="11">
    <location>
        <begin position="356"/>
        <end position="377"/>
    </location>
</feature>
<feature type="transmembrane region" description="Helical" evidence="11">
    <location>
        <begin position="250"/>
        <end position="270"/>
    </location>
</feature>
<feature type="transmembrane region" description="Helical" evidence="11">
    <location>
        <begin position="135"/>
        <end position="156"/>
    </location>
</feature>
<keyword evidence="8" id="KW-0739">Sodium transport</keyword>
<dbReference type="Pfam" id="PF00474">
    <property type="entry name" value="SSF"/>
    <property type="match status" value="2"/>
</dbReference>
<dbReference type="GeneTree" id="ENSGT00940000163531"/>
<reference evidence="12" key="1">
    <citation type="submission" date="2019-08" db="EMBL/GenBank/DDBJ databases">
        <title>Phocoena sinus (Vaquita) genome, mPhoSin1, primary haplotype.</title>
        <authorList>
            <person name="Morin P."/>
            <person name="Mountcastle J."/>
            <person name="Fungtammasan C."/>
            <person name="Rhie A."/>
            <person name="Rojas-Bracho L."/>
            <person name="Smith C.R."/>
            <person name="Taylor B.L."/>
            <person name="Gulland F.M.D."/>
            <person name="Musser W."/>
            <person name="Houck M."/>
            <person name="Haase B."/>
            <person name="Paez S."/>
            <person name="Howe K."/>
            <person name="Torrance J."/>
            <person name="Formenti G."/>
            <person name="Phillippy A."/>
            <person name="Ryder O."/>
            <person name="Jarvis E.D."/>
            <person name="Fedrigo O."/>
        </authorList>
    </citation>
    <scope>NUCLEOTIDE SEQUENCE [LARGE SCALE GENOMIC DNA]</scope>
</reference>
<keyword evidence="6" id="KW-0406">Ion transport</keyword>
<keyword evidence="13" id="KW-1185">Reference proteome</keyword>
<evidence type="ECO:0000256" key="1">
    <source>
        <dbReference type="ARBA" id="ARBA00004141"/>
    </source>
</evidence>
<dbReference type="NCBIfam" id="TIGR00813">
    <property type="entry name" value="sss"/>
    <property type="match status" value="1"/>
</dbReference>